<dbReference type="InterPro" id="IPR019885">
    <property type="entry name" value="Tscrpt_reg_HTH_AsnC-type_CS"/>
</dbReference>
<organism evidence="2 3">
    <name type="scientific">Actinomadura rubrisoli</name>
    <dbReference type="NCBI Taxonomy" id="2530368"/>
    <lineage>
        <taxon>Bacteria</taxon>
        <taxon>Bacillati</taxon>
        <taxon>Actinomycetota</taxon>
        <taxon>Actinomycetes</taxon>
        <taxon>Streptosporangiales</taxon>
        <taxon>Thermomonosporaceae</taxon>
        <taxon>Actinomadura</taxon>
    </lineage>
</organism>
<dbReference type="PROSITE" id="PS00519">
    <property type="entry name" value="HTH_ASNC_1"/>
    <property type="match status" value="1"/>
</dbReference>
<dbReference type="InterPro" id="IPR036390">
    <property type="entry name" value="WH_DNA-bd_sf"/>
</dbReference>
<feature type="non-terminal residue" evidence="2">
    <location>
        <position position="116"/>
    </location>
</feature>
<dbReference type="Proteomes" id="UP000294513">
    <property type="component" value="Unassembled WGS sequence"/>
</dbReference>
<protein>
    <submittedName>
        <fullName evidence="2">Winged helix-turn-helix transcriptional regulator</fullName>
    </submittedName>
</protein>
<dbReference type="InterPro" id="IPR036388">
    <property type="entry name" value="WH-like_DNA-bd_sf"/>
</dbReference>
<dbReference type="Gene3D" id="1.10.10.10">
    <property type="entry name" value="Winged helix-like DNA-binding domain superfamily/Winged helix DNA-binding domain"/>
    <property type="match status" value="1"/>
</dbReference>
<evidence type="ECO:0000259" key="1">
    <source>
        <dbReference type="Pfam" id="PF12802"/>
    </source>
</evidence>
<dbReference type="RefSeq" id="WP_131895039.1">
    <property type="nucleotide sequence ID" value="NZ_SMKU01000093.1"/>
</dbReference>
<dbReference type="GO" id="GO:0003700">
    <property type="term" value="F:DNA-binding transcription factor activity"/>
    <property type="evidence" value="ECO:0007669"/>
    <property type="project" value="InterPro"/>
</dbReference>
<evidence type="ECO:0000313" key="2">
    <source>
        <dbReference type="EMBL" id="TDD85143.1"/>
    </source>
</evidence>
<sequence length="116" mass="11792">MPRPVTRPSTSGDMLRLIREHGVATRAELGRITGLSRPAVASRVADLIGRGLVAERSDGPSTGGRPPARLEFNASGGAVLVANLGQSRGQLAVCDLAGTILARADGPPAEASAAKT</sequence>
<evidence type="ECO:0000313" key="3">
    <source>
        <dbReference type="Proteomes" id="UP000294513"/>
    </source>
</evidence>
<reference evidence="2 3" key="1">
    <citation type="submission" date="2019-03" db="EMBL/GenBank/DDBJ databases">
        <title>Draft genome sequences of novel Actinobacteria.</title>
        <authorList>
            <person name="Sahin N."/>
            <person name="Ay H."/>
            <person name="Saygin H."/>
        </authorList>
    </citation>
    <scope>NUCLEOTIDE SEQUENCE [LARGE SCALE GENOMIC DNA]</scope>
    <source>
        <strain evidence="2 3">H3C3</strain>
    </source>
</reference>
<dbReference type="InterPro" id="IPR000835">
    <property type="entry name" value="HTH_MarR-typ"/>
</dbReference>
<dbReference type="Pfam" id="PF12802">
    <property type="entry name" value="MarR_2"/>
    <property type="match status" value="1"/>
</dbReference>
<dbReference type="OrthoDB" id="3863906at2"/>
<dbReference type="SUPFAM" id="SSF46785">
    <property type="entry name" value="Winged helix' DNA-binding domain"/>
    <property type="match status" value="1"/>
</dbReference>
<feature type="domain" description="HTH marR-type" evidence="1">
    <location>
        <begin position="13"/>
        <end position="58"/>
    </location>
</feature>
<dbReference type="EMBL" id="SMKU01000093">
    <property type="protein sequence ID" value="TDD85143.1"/>
    <property type="molecule type" value="Genomic_DNA"/>
</dbReference>
<comment type="caution">
    <text evidence="2">The sequence shown here is derived from an EMBL/GenBank/DDBJ whole genome shotgun (WGS) entry which is preliminary data.</text>
</comment>
<accession>A0A4R5BIC2</accession>
<proteinExistence type="predicted"/>
<gene>
    <name evidence="2" type="ORF">E1298_18955</name>
</gene>
<keyword evidence="3" id="KW-1185">Reference proteome</keyword>
<name>A0A4R5BIC2_9ACTN</name>
<dbReference type="AlphaFoldDB" id="A0A4R5BIC2"/>